<feature type="region of interest" description="Disordered" evidence="1">
    <location>
        <begin position="16"/>
        <end position="57"/>
    </location>
</feature>
<dbReference type="EMBL" id="JXRQ01000024">
    <property type="protein sequence ID" value="KIL46949.1"/>
    <property type="molecule type" value="Genomic_DNA"/>
</dbReference>
<protein>
    <submittedName>
        <fullName evidence="2">Uncharacterized protein</fullName>
    </submittedName>
</protein>
<name>A0A0C2RYS7_9BACL</name>
<evidence type="ECO:0000313" key="3">
    <source>
        <dbReference type="Proteomes" id="UP000031950"/>
    </source>
</evidence>
<dbReference type="STRING" id="135826.KP77_25180"/>
<dbReference type="PATRIC" id="fig|135826.4.peg.2509"/>
<organism evidence="2 3">
    <name type="scientific">Jeotgalibacillus alimentarius</name>
    <dbReference type="NCBI Taxonomy" id="135826"/>
    <lineage>
        <taxon>Bacteria</taxon>
        <taxon>Bacillati</taxon>
        <taxon>Bacillota</taxon>
        <taxon>Bacilli</taxon>
        <taxon>Bacillales</taxon>
        <taxon>Caryophanaceae</taxon>
        <taxon>Jeotgalibacillus</taxon>
    </lineage>
</organism>
<comment type="caution">
    <text evidence="2">The sequence shown here is derived from an EMBL/GenBank/DDBJ whole genome shotgun (WGS) entry which is preliminary data.</text>
</comment>
<sequence length="57" mass="6797">MDQKAKEQLKEFKKQFNQEAAIKKPKKKKGLSDRDLRHLMGVDRPTYSRHNGAMRQR</sequence>
<evidence type="ECO:0000256" key="1">
    <source>
        <dbReference type="SAM" id="MobiDB-lite"/>
    </source>
</evidence>
<proteinExistence type="predicted"/>
<dbReference type="Proteomes" id="UP000031950">
    <property type="component" value="Unassembled WGS sequence"/>
</dbReference>
<keyword evidence="3" id="KW-1185">Reference proteome</keyword>
<gene>
    <name evidence="2" type="ORF">KP77_25180</name>
</gene>
<dbReference type="AlphaFoldDB" id="A0A0C2RYS7"/>
<dbReference type="RefSeq" id="WP_200889073.1">
    <property type="nucleotide sequence ID" value="NZ_JXRQ01000024.1"/>
</dbReference>
<accession>A0A0C2RYS7</accession>
<evidence type="ECO:0000313" key="2">
    <source>
        <dbReference type="EMBL" id="KIL46949.1"/>
    </source>
</evidence>
<reference evidence="2 3" key="1">
    <citation type="submission" date="2015-01" db="EMBL/GenBank/DDBJ databases">
        <title>Genome sequence of Jeotgalibacillus alimentarius.</title>
        <authorList>
            <person name="Goh K.M."/>
            <person name="Chan K.-G."/>
            <person name="Yaakop A.S."/>
            <person name="Ee R."/>
            <person name="Gan H.M."/>
            <person name="Chan C.S."/>
        </authorList>
    </citation>
    <scope>NUCLEOTIDE SEQUENCE [LARGE SCALE GENOMIC DNA]</scope>
    <source>
        <strain evidence="2 3">YKJ-13</strain>
    </source>
</reference>
<feature type="compositionally biased region" description="Basic and acidic residues" evidence="1">
    <location>
        <begin position="30"/>
        <end position="41"/>
    </location>
</feature>